<dbReference type="PANTHER" id="PTHR45649:SF41">
    <property type="entry name" value="TRANSPORTER, PUTATIVE (EUROFUNG)-RELATED"/>
    <property type="match status" value="1"/>
</dbReference>
<comment type="subcellular location">
    <subcellularLocation>
        <location evidence="1">Membrane</location>
        <topology evidence="1">Multi-pass membrane protein</topology>
    </subcellularLocation>
</comment>
<evidence type="ECO:0000313" key="7">
    <source>
        <dbReference type="EMBL" id="PMD55141.1"/>
    </source>
</evidence>
<dbReference type="AlphaFoldDB" id="A0A2J6SWL3"/>
<protein>
    <submittedName>
        <fullName evidence="7">Amino acid permease</fullName>
    </submittedName>
</protein>
<keyword evidence="3 6" id="KW-0812">Transmembrane</keyword>
<reference evidence="7 8" key="1">
    <citation type="submission" date="2016-04" db="EMBL/GenBank/DDBJ databases">
        <title>A degradative enzymes factory behind the ericoid mycorrhizal symbiosis.</title>
        <authorList>
            <consortium name="DOE Joint Genome Institute"/>
            <person name="Martino E."/>
            <person name="Morin E."/>
            <person name="Grelet G."/>
            <person name="Kuo A."/>
            <person name="Kohler A."/>
            <person name="Daghino S."/>
            <person name="Barry K."/>
            <person name="Choi C."/>
            <person name="Cichocki N."/>
            <person name="Clum A."/>
            <person name="Copeland A."/>
            <person name="Hainaut M."/>
            <person name="Haridas S."/>
            <person name="Labutti K."/>
            <person name="Lindquist E."/>
            <person name="Lipzen A."/>
            <person name="Khouja H.-R."/>
            <person name="Murat C."/>
            <person name="Ohm R."/>
            <person name="Olson A."/>
            <person name="Spatafora J."/>
            <person name="Veneault-Fourrey C."/>
            <person name="Henrissat B."/>
            <person name="Grigoriev I."/>
            <person name="Martin F."/>
            <person name="Perotto S."/>
        </authorList>
    </citation>
    <scope>NUCLEOTIDE SEQUENCE [LARGE SCALE GENOMIC DNA]</scope>
    <source>
        <strain evidence="7 8">E</strain>
    </source>
</reference>
<evidence type="ECO:0000256" key="5">
    <source>
        <dbReference type="ARBA" id="ARBA00023136"/>
    </source>
</evidence>
<gene>
    <name evidence="7" type="ORF">K444DRAFT_597004</name>
</gene>
<feature type="transmembrane region" description="Helical" evidence="6">
    <location>
        <begin position="178"/>
        <end position="198"/>
    </location>
</feature>
<organism evidence="7 8">
    <name type="scientific">Hyaloscypha bicolor E</name>
    <dbReference type="NCBI Taxonomy" id="1095630"/>
    <lineage>
        <taxon>Eukaryota</taxon>
        <taxon>Fungi</taxon>
        <taxon>Dikarya</taxon>
        <taxon>Ascomycota</taxon>
        <taxon>Pezizomycotina</taxon>
        <taxon>Leotiomycetes</taxon>
        <taxon>Helotiales</taxon>
        <taxon>Hyaloscyphaceae</taxon>
        <taxon>Hyaloscypha</taxon>
        <taxon>Hyaloscypha bicolor</taxon>
    </lineage>
</organism>
<evidence type="ECO:0000256" key="1">
    <source>
        <dbReference type="ARBA" id="ARBA00004141"/>
    </source>
</evidence>
<feature type="transmembrane region" description="Helical" evidence="6">
    <location>
        <begin position="288"/>
        <end position="317"/>
    </location>
</feature>
<evidence type="ECO:0000256" key="4">
    <source>
        <dbReference type="ARBA" id="ARBA00022989"/>
    </source>
</evidence>
<feature type="transmembrane region" description="Helical" evidence="6">
    <location>
        <begin position="248"/>
        <end position="267"/>
    </location>
</feature>
<dbReference type="EMBL" id="KZ613856">
    <property type="protein sequence ID" value="PMD55141.1"/>
    <property type="molecule type" value="Genomic_DNA"/>
</dbReference>
<feature type="transmembrane region" description="Helical" evidence="6">
    <location>
        <begin position="210"/>
        <end position="228"/>
    </location>
</feature>
<feature type="transmembrane region" description="Helical" evidence="6">
    <location>
        <begin position="413"/>
        <end position="439"/>
    </location>
</feature>
<feature type="transmembrane region" description="Helical" evidence="6">
    <location>
        <begin position="337"/>
        <end position="362"/>
    </location>
</feature>
<dbReference type="GO" id="GO:0022857">
    <property type="term" value="F:transmembrane transporter activity"/>
    <property type="evidence" value="ECO:0007669"/>
    <property type="project" value="InterPro"/>
</dbReference>
<evidence type="ECO:0000256" key="3">
    <source>
        <dbReference type="ARBA" id="ARBA00022692"/>
    </source>
</evidence>
<dbReference type="RefSeq" id="XP_024732045.1">
    <property type="nucleotide sequence ID" value="XM_024878463.1"/>
</dbReference>
<evidence type="ECO:0000313" key="8">
    <source>
        <dbReference type="Proteomes" id="UP000235371"/>
    </source>
</evidence>
<keyword evidence="2" id="KW-0813">Transport</keyword>
<name>A0A2J6SWL3_9HELO</name>
<dbReference type="InterPro" id="IPR002293">
    <property type="entry name" value="AA/rel_permease1"/>
</dbReference>
<feature type="transmembrane region" description="Helical" evidence="6">
    <location>
        <begin position="459"/>
        <end position="478"/>
    </location>
</feature>
<dbReference type="PANTHER" id="PTHR45649">
    <property type="entry name" value="AMINO-ACID PERMEASE BAT1"/>
    <property type="match status" value="1"/>
</dbReference>
<keyword evidence="4 6" id="KW-1133">Transmembrane helix</keyword>
<dbReference type="Pfam" id="PF13520">
    <property type="entry name" value="AA_permease_2"/>
    <property type="match status" value="1"/>
</dbReference>
<feature type="transmembrane region" description="Helical" evidence="6">
    <location>
        <begin position="389"/>
        <end position="407"/>
    </location>
</feature>
<keyword evidence="5 6" id="KW-0472">Membrane</keyword>
<dbReference type="STRING" id="1095630.A0A2J6SWL3"/>
<sequence length="526" mass="57917">MDNDIAKSHMAESSSVEANDNFEMRNISQLGGTNNDEHDMRMLGRTQVLNRNFRFISTLGFACTLMSTWEIALMTSLFGLLNGGTAGLIWGYLIVWIGYMLVFASIAEMASMAPTSGGQYHWVSEFAPPGSQKFLSYIVGWTSVLGWQTGLASLAFLVGTMIQGLLILNNPNYIPERWQGTLLVIAITAFCIIFNTFLAKKLPMVEGMVLIIHIVGFFAVLIPLWILAPRNPAKEVFTEFLNLGGWSSTGVAFMVGLLSPIYTLIGADSAVHMSEEIKDASLVLPRAIMWAAGINGTMGFVMIITFCFCLGSVFDIIQTPTGYPFIQVFFNVTQSNAGTSIMTAILIVNITSACISTVATVSRQTWSFARDRGLPFSSFIGYVKPGWNIPLNSVLITFSITTLLSLINIGSTVAFNAIGSLAVSAILGTYIISFTVLILRRLRKEPLPSRRWTLGRYGIFINIGAVLFLLVVWVFVFFPLGTPVTLQTMNWNVLMFGSTMLFAVVYYMLIGKNTYTAPVELVKRNM</sequence>
<accession>A0A2J6SWL3</accession>
<feature type="transmembrane region" description="Helical" evidence="6">
    <location>
        <begin position="89"/>
        <end position="113"/>
    </location>
</feature>
<evidence type="ECO:0000256" key="2">
    <source>
        <dbReference type="ARBA" id="ARBA00022448"/>
    </source>
</evidence>
<dbReference type="PIRSF" id="PIRSF006060">
    <property type="entry name" value="AA_transporter"/>
    <property type="match status" value="1"/>
</dbReference>
<keyword evidence="8" id="KW-1185">Reference proteome</keyword>
<feature type="transmembrane region" description="Helical" evidence="6">
    <location>
        <begin position="490"/>
        <end position="509"/>
    </location>
</feature>
<dbReference type="OrthoDB" id="3257095at2759"/>
<dbReference type="InParanoid" id="A0A2J6SWL3"/>
<dbReference type="GO" id="GO:0016020">
    <property type="term" value="C:membrane"/>
    <property type="evidence" value="ECO:0007669"/>
    <property type="project" value="UniProtKB-SubCell"/>
</dbReference>
<dbReference type="Gene3D" id="1.20.1740.10">
    <property type="entry name" value="Amino acid/polyamine transporter I"/>
    <property type="match status" value="1"/>
</dbReference>
<evidence type="ECO:0000256" key="6">
    <source>
        <dbReference type="SAM" id="Phobius"/>
    </source>
</evidence>
<proteinExistence type="predicted"/>
<feature type="transmembrane region" description="Helical" evidence="6">
    <location>
        <begin position="55"/>
        <end position="77"/>
    </location>
</feature>
<dbReference type="Proteomes" id="UP000235371">
    <property type="component" value="Unassembled WGS sequence"/>
</dbReference>
<feature type="transmembrane region" description="Helical" evidence="6">
    <location>
        <begin position="134"/>
        <end position="158"/>
    </location>
</feature>
<dbReference type="GeneID" id="36586540"/>